<organism evidence="1 2">
    <name type="scientific">Kingdonia uniflora</name>
    <dbReference type="NCBI Taxonomy" id="39325"/>
    <lineage>
        <taxon>Eukaryota</taxon>
        <taxon>Viridiplantae</taxon>
        <taxon>Streptophyta</taxon>
        <taxon>Embryophyta</taxon>
        <taxon>Tracheophyta</taxon>
        <taxon>Spermatophyta</taxon>
        <taxon>Magnoliopsida</taxon>
        <taxon>Ranunculales</taxon>
        <taxon>Circaeasteraceae</taxon>
        <taxon>Kingdonia</taxon>
    </lineage>
</organism>
<keyword evidence="2" id="KW-1185">Reference proteome</keyword>
<dbReference type="AlphaFoldDB" id="A0A7J7P8N2"/>
<reference evidence="1 2" key="1">
    <citation type="journal article" date="2020" name="IScience">
        <title>Genome Sequencing of the Endangered Kingdonia uniflora (Circaeasteraceae, Ranunculales) Reveals Potential Mechanisms of Evolutionary Specialization.</title>
        <authorList>
            <person name="Sun Y."/>
            <person name="Deng T."/>
            <person name="Zhang A."/>
            <person name="Moore M.J."/>
            <person name="Landis J.B."/>
            <person name="Lin N."/>
            <person name="Zhang H."/>
            <person name="Zhang X."/>
            <person name="Huang J."/>
            <person name="Zhang X."/>
            <person name="Sun H."/>
            <person name="Wang H."/>
        </authorList>
    </citation>
    <scope>NUCLEOTIDE SEQUENCE [LARGE SCALE GENOMIC DNA]</scope>
    <source>
        <strain evidence="1">TB1705</strain>
        <tissue evidence="1">Leaf</tissue>
    </source>
</reference>
<dbReference type="Proteomes" id="UP000541444">
    <property type="component" value="Unassembled WGS sequence"/>
</dbReference>
<evidence type="ECO:0000313" key="2">
    <source>
        <dbReference type="Proteomes" id="UP000541444"/>
    </source>
</evidence>
<protein>
    <submittedName>
        <fullName evidence="1">Uncharacterized protein</fullName>
    </submittedName>
</protein>
<proteinExistence type="predicted"/>
<gene>
    <name evidence="1" type="ORF">GIB67_039555</name>
</gene>
<comment type="caution">
    <text evidence="1">The sequence shown here is derived from an EMBL/GenBank/DDBJ whole genome shotgun (WGS) entry which is preliminary data.</text>
</comment>
<sequence length="81" mass="9117">MNGVKLFTIVHFGKDTVRPKIGLFINYVGGSTKLTSLRAHSSCEDFCTLLEETCKIRRENCKLPNFVNACACTILSHTFYI</sequence>
<evidence type="ECO:0000313" key="1">
    <source>
        <dbReference type="EMBL" id="KAF6175787.1"/>
    </source>
</evidence>
<dbReference type="EMBL" id="JACGCM010000144">
    <property type="protein sequence ID" value="KAF6175787.1"/>
    <property type="molecule type" value="Genomic_DNA"/>
</dbReference>
<accession>A0A7J7P8N2</accession>
<name>A0A7J7P8N2_9MAGN</name>